<protein>
    <submittedName>
        <fullName evidence="2">Uncharacterized protein</fullName>
    </submittedName>
</protein>
<proteinExistence type="predicted"/>
<comment type="caution">
    <text evidence="2">The sequence shown here is derived from an EMBL/GenBank/DDBJ whole genome shotgun (WGS) entry which is preliminary data.</text>
</comment>
<dbReference type="InterPro" id="IPR011335">
    <property type="entry name" value="Restrct_endonuc-II-like"/>
</dbReference>
<dbReference type="Gene3D" id="3.90.1570.10">
    <property type="entry name" value="tt1808, chain A"/>
    <property type="match status" value="1"/>
</dbReference>
<dbReference type="OrthoDB" id="2307807at2759"/>
<dbReference type="AlphaFoldDB" id="A0A015NFV5"/>
<sequence>MAFPYNTSDSETGDHYSYRVTRSTSQSQTTQTTQTTQSASQGDRQSVRVTRSQSRSTQFIPPATFQADRQSVKEKRIYLSSALIKSAREKLLGFQKDHIEGEEETEENEEGYTGSREITLRENVSLDNYLRYINNNEDKSNLVRMYLRDGSIKAYEVPLAPHAYTSGAIKIIMGAWNRQDFDYGDNQDLTLSATSSRKPDCVIFARRRNPPANPAQAADSTGGPYPTMVVEVGYSQSLPDLYKAVAEYFNQRTTIQIVLIIKIFGVRTDPNTNTRTIALVAALFLRTSPNPLVPTSVISFGTANLDSKIENFILLDMGTPIANYIGVGIPDPNNHNLPFPPCNAAGIPIYTMNIPGTELYDGVPVGNLPPNFNLGCDIDLWELQSTIRRHLRI</sequence>
<accession>A0A015NFV5</accession>
<dbReference type="GO" id="GO:0006302">
    <property type="term" value="P:double-strand break repair"/>
    <property type="evidence" value="ECO:0007669"/>
    <property type="project" value="UniProtKB-ARBA"/>
</dbReference>
<dbReference type="HOGENOM" id="CLU_071666_0_0_1"/>
<gene>
    <name evidence="2" type="ORF">RirG_016720</name>
</gene>
<reference evidence="2 3" key="1">
    <citation type="submission" date="2014-02" db="EMBL/GenBank/DDBJ databases">
        <title>Single nucleus genome sequencing reveals high similarity among nuclei of an endomycorrhizal fungus.</title>
        <authorList>
            <person name="Lin K."/>
            <person name="Geurts R."/>
            <person name="Zhang Z."/>
            <person name="Limpens E."/>
            <person name="Saunders D.G."/>
            <person name="Mu D."/>
            <person name="Pang E."/>
            <person name="Cao H."/>
            <person name="Cha H."/>
            <person name="Lin T."/>
            <person name="Zhou Q."/>
            <person name="Shang Y."/>
            <person name="Li Y."/>
            <person name="Ivanov S."/>
            <person name="Sharma T."/>
            <person name="Velzen R.V."/>
            <person name="Ruijter N.D."/>
            <person name="Aanen D.K."/>
            <person name="Win J."/>
            <person name="Kamoun S."/>
            <person name="Bisseling T."/>
            <person name="Huang S."/>
        </authorList>
    </citation>
    <scope>NUCLEOTIDE SEQUENCE [LARGE SCALE GENOMIC DNA]</scope>
    <source>
        <strain evidence="3">DAOM197198w</strain>
    </source>
</reference>
<feature type="compositionally biased region" description="Low complexity" evidence="1">
    <location>
        <begin position="47"/>
        <end position="58"/>
    </location>
</feature>
<evidence type="ECO:0000313" key="3">
    <source>
        <dbReference type="Proteomes" id="UP000022910"/>
    </source>
</evidence>
<evidence type="ECO:0000313" key="2">
    <source>
        <dbReference type="EMBL" id="EXX78253.1"/>
    </source>
</evidence>
<feature type="compositionally biased region" description="Low complexity" evidence="1">
    <location>
        <begin position="23"/>
        <end position="41"/>
    </location>
</feature>
<dbReference type="InterPro" id="IPR012296">
    <property type="entry name" value="Nuclease_put_TT1808"/>
</dbReference>
<dbReference type="EMBL" id="JEMT01009347">
    <property type="protein sequence ID" value="EXX78253.1"/>
    <property type="molecule type" value="Genomic_DNA"/>
</dbReference>
<evidence type="ECO:0000256" key="1">
    <source>
        <dbReference type="SAM" id="MobiDB-lite"/>
    </source>
</evidence>
<dbReference type="Proteomes" id="UP000022910">
    <property type="component" value="Unassembled WGS sequence"/>
</dbReference>
<dbReference type="SUPFAM" id="SSF52980">
    <property type="entry name" value="Restriction endonuclease-like"/>
    <property type="match status" value="1"/>
</dbReference>
<keyword evidence="3" id="KW-1185">Reference proteome</keyword>
<feature type="region of interest" description="Disordered" evidence="1">
    <location>
        <begin position="1"/>
        <end position="58"/>
    </location>
</feature>
<name>A0A015NFV5_RHIIW</name>
<organism evidence="2 3">
    <name type="scientific">Rhizophagus irregularis (strain DAOM 197198w)</name>
    <name type="common">Glomus intraradices</name>
    <dbReference type="NCBI Taxonomy" id="1432141"/>
    <lineage>
        <taxon>Eukaryota</taxon>
        <taxon>Fungi</taxon>
        <taxon>Fungi incertae sedis</taxon>
        <taxon>Mucoromycota</taxon>
        <taxon>Glomeromycotina</taxon>
        <taxon>Glomeromycetes</taxon>
        <taxon>Glomerales</taxon>
        <taxon>Glomeraceae</taxon>
        <taxon>Rhizophagus</taxon>
    </lineage>
</organism>
<feature type="compositionally biased region" description="Polar residues" evidence="1">
    <location>
        <begin position="1"/>
        <end position="10"/>
    </location>
</feature>